<dbReference type="Proteomes" id="UP000198211">
    <property type="component" value="Unassembled WGS sequence"/>
</dbReference>
<evidence type="ECO:0000313" key="2">
    <source>
        <dbReference type="Proteomes" id="UP000198211"/>
    </source>
</evidence>
<name>A0A225VLJ2_9STRA</name>
<keyword evidence="2" id="KW-1185">Reference proteome</keyword>
<organism evidence="1 2">
    <name type="scientific">Phytophthora megakarya</name>
    <dbReference type="NCBI Taxonomy" id="4795"/>
    <lineage>
        <taxon>Eukaryota</taxon>
        <taxon>Sar</taxon>
        <taxon>Stramenopiles</taxon>
        <taxon>Oomycota</taxon>
        <taxon>Peronosporomycetes</taxon>
        <taxon>Peronosporales</taxon>
        <taxon>Peronosporaceae</taxon>
        <taxon>Phytophthora</taxon>
    </lineage>
</organism>
<proteinExistence type="predicted"/>
<evidence type="ECO:0000313" key="1">
    <source>
        <dbReference type="EMBL" id="OWZ06202.1"/>
    </source>
</evidence>
<dbReference type="AlphaFoldDB" id="A0A225VLJ2"/>
<sequence>MARENFPPIVYNPPRDIARRFHDLRLSYPNEGCFLDARRCFRCIKARACTRGLPRKSMISTSKQPSLMTFSHSGNYVVISGVVTIHASW</sequence>
<accession>A0A225VLJ2</accession>
<comment type="caution">
    <text evidence="1">The sequence shown here is derived from an EMBL/GenBank/DDBJ whole genome shotgun (WGS) entry which is preliminary data.</text>
</comment>
<gene>
    <name evidence="1" type="ORF">PHMEG_00021576</name>
</gene>
<reference evidence="2" key="1">
    <citation type="submission" date="2017-03" db="EMBL/GenBank/DDBJ databases">
        <title>Phytopthora megakarya and P. palmivora, two closely related causual agents of cacao black pod achieved similar genome size and gene model numbers by different mechanisms.</title>
        <authorList>
            <person name="Ali S."/>
            <person name="Shao J."/>
            <person name="Larry D.J."/>
            <person name="Kronmiller B."/>
            <person name="Shen D."/>
            <person name="Strem M.D."/>
            <person name="Melnick R.L."/>
            <person name="Guiltinan M.J."/>
            <person name="Tyler B.M."/>
            <person name="Meinhardt L.W."/>
            <person name="Bailey B.A."/>
        </authorList>
    </citation>
    <scope>NUCLEOTIDE SEQUENCE [LARGE SCALE GENOMIC DNA]</scope>
    <source>
        <strain evidence="2">zdho120</strain>
    </source>
</reference>
<dbReference type="EMBL" id="NBNE01004064">
    <property type="protein sequence ID" value="OWZ06202.1"/>
    <property type="molecule type" value="Genomic_DNA"/>
</dbReference>
<protein>
    <submittedName>
        <fullName evidence="1">Uncharacterized protein</fullName>
    </submittedName>
</protein>
<dbReference type="OrthoDB" id="51779at2759"/>